<dbReference type="SUPFAM" id="SSF103473">
    <property type="entry name" value="MFS general substrate transporter"/>
    <property type="match status" value="2"/>
</dbReference>
<evidence type="ECO:0000256" key="3">
    <source>
        <dbReference type="ARBA" id="ARBA00022692"/>
    </source>
</evidence>
<reference evidence="11 12" key="1">
    <citation type="journal article" date="2021" name="Comput. Struct. Biotechnol. J.">
        <title>De novo genome assembly of the potent medicinal plant Rehmannia glutinosa using nanopore technology.</title>
        <authorList>
            <person name="Ma L."/>
            <person name="Dong C."/>
            <person name="Song C."/>
            <person name="Wang X."/>
            <person name="Zheng X."/>
            <person name="Niu Y."/>
            <person name="Chen S."/>
            <person name="Feng W."/>
        </authorList>
    </citation>
    <scope>NUCLEOTIDE SEQUENCE [LARGE SCALE GENOMIC DNA]</scope>
    <source>
        <strain evidence="11">DH-2019</strain>
    </source>
</reference>
<evidence type="ECO:0000259" key="10">
    <source>
        <dbReference type="PROSITE" id="PS50089"/>
    </source>
</evidence>
<name>A0ABR0VYI1_REHGL</name>
<keyword evidence="5 9" id="KW-0472">Membrane</keyword>
<evidence type="ECO:0000313" key="11">
    <source>
        <dbReference type="EMBL" id="KAK6139503.1"/>
    </source>
</evidence>
<evidence type="ECO:0000256" key="4">
    <source>
        <dbReference type="ARBA" id="ARBA00022989"/>
    </source>
</evidence>
<feature type="transmembrane region" description="Helical" evidence="9">
    <location>
        <begin position="574"/>
        <end position="594"/>
    </location>
</feature>
<feature type="transmembrane region" description="Helical" evidence="9">
    <location>
        <begin position="615"/>
        <end position="635"/>
    </location>
</feature>
<feature type="transmembrane region" description="Helical" evidence="9">
    <location>
        <begin position="278"/>
        <end position="296"/>
    </location>
</feature>
<dbReference type="EMBL" id="JABTTQ020000412">
    <property type="protein sequence ID" value="KAK6139503.1"/>
    <property type="molecule type" value="Genomic_DNA"/>
</dbReference>
<feature type="transmembrane region" description="Helical" evidence="9">
    <location>
        <begin position="209"/>
        <end position="228"/>
    </location>
</feature>
<feature type="transmembrane region" description="Helical" evidence="9">
    <location>
        <begin position="655"/>
        <end position="679"/>
    </location>
</feature>
<dbReference type="PROSITE" id="PS50089">
    <property type="entry name" value="ZF_RING_2"/>
    <property type="match status" value="1"/>
</dbReference>
<evidence type="ECO:0000256" key="7">
    <source>
        <dbReference type="PROSITE-ProRule" id="PRU00175"/>
    </source>
</evidence>
<keyword evidence="4 9" id="KW-1133">Transmembrane helix</keyword>
<feature type="transmembrane region" description="Helical" evidence="9">
    <location>
        <begin position="346"/>
        <end position="368"/>
    </location>
</feature>
<comment type="caution">
    <text evidence="11">The sequence shown here is derived from an EMBL/GenBank/DDBJ whole genome shotgun (WGS) entry which is preliminary data.</text>
</comment>
<feature type="region of interest" description="Disordered" evidence="8">
    <location>
        <begin position="800"/>
        <end position="820"/>
    </location>
</feature>
<feature type="transmembrane region" description="Helical" evidence="9">
    <location>
        <begin position="700"/>
        <end position="719"/>
    </location>
</feature>
<feature type="transmembrane region" description="Helical" evidence="9">
    <location>
        <begin position="420"/>
        <end position="441"/>
    </location>
</feature>
<evidence type="ECO:0000313" key="12">
    <source>
        <dbReference type="Proteomes" id="UP001318860"/>
    </source>
</evidence>
<evidence type="ECO:0000256" key="9">
    <source>
        <dbReference type="SAM" id="Phobius"/>
    </source>
</evidence>
<evidence type="ECO:0000256" key="8">
    <source>
        <dbReference type="SAM" id="MobiDB-lite"/>
    </source>
</evidence>
<comment type="subcellular location">
    <subcellularLocation>
        <location evidence="1">Membrane</location>
        <topology evidence="1">Multi-pass membrane protein</topology>
    </subcellularLocation>
</comment>
<dbReference type="PANTHER" id="PTHR11654">
    <property type="entry name" value="OLIGOPEPTIDE TRANSPORTER-RELATED"/>
    <property type="match status" value="1"/>
</dbReference>
<feature type="transmembrane region" description="Helical" evidence="9">
    <location>
        <begin position="389"/>
        <end position="414"/>
    </location>
</feature>
<feature type="domain" description="RING-type" evidence="10">
    <location>
        <begin position="40"/>
        <end position="93"/>
    </location>
</feature>
<feature type="transmembrane region" description="Helical" evidence="9">
    <location>
        <begin position="739"/>
        <end position="758"/>
    </location>
</feature>
<feature type="compositionally biased region" description="Polar residues" evidence="8">
    <location>
        <begin position="805"/>
        <end position="814"/>
    </location>
</feature>
<feature type="transmembrane region" description="Helical" evidence="9">
    <location>
        <begin position="240"/>
        <end position="266"/>
    </location>
</feature>
<evidence type="ECO:0000256" key="2">
    <source>
        <dbReference type="ARBA" id="ARBA00005982"/>
    </source>
</evidence>
<feature type="transmembrane region" description="Helical" evidence="9">
    <location>
        <begin position="308"/>
        <end position="326"/>
    </location>
</feature>
<dbReference type="Pfam" id="PF00854">
    <property type="entry name" value="PTR2"/>
    <property type="match status" value="1"/>
</dbReference>
<dbReference type="Proteomes" id="UP001318860">
    <property type="component" value="Unassembled WGS sequence"/>
</dbReference>
<dbReference type="Gene3D" id="1.20.1250.20">
    <property type="entry name" value="MFS general substrate transporter like domains"/>
    <property type="match status" value="1"/>
</dbReference>
<evidence type="ECO:0000256" key="5">
    <source>
        <dbReference type="ARBA" id="ARBA00023136"/>
    </source>
</evidence>
<gene>
    <name evidence="11" type="ORF">DH2020_026763</name>
</gene>
<comment type="similarity">
    <text evidence="6">Belongs to the major facilitator superfamily. Phosphate:H(+) symporter (TC 2.A.1.9) family.</text>
</comment>
<feature type="transmembrane region" description="Helical" evidence="9">
    <location>
        <begin position="537"/>
        <end position="554"/>
    </location>
</feature>
<protein>
    <recommendedName>
        <fullName evidence="10">RING-type domain-containing protein</fullName>
    </recommendedName>
</protein>
<keyword evidence="3 9" id="KW-0812">Transmembrane</keyword>
<comment type="similarity">
    <text evidence="2">Belongs to the major facilitator superfamily. Proton-dependent oligopeptide transporter (POT/PTR) (TC 2.A.17) family.</text>
</comment>
<keyword evidence="12" id="KW-1185">Reference proteome</keyword>
<accession>A0ABR0VYI1</accession>
<keyword evidence="7" id="KW-0862">Zinc</keyword>
<evidence type="ECO:0000256" key="6">
    <source>
        <dbReference type="ARBA" id="ARBA00044504"/>
    </source>
</evidence>
<keyword evidence="7" id="KW-0863">Zinc-finger</keyword>
<keyword evidence="7" id="KW-0479">Metal-binding</keyword>
<organism evidence="11 12">
    <name type="scientific">Rehmannia glutinosa</name>
    <name type="common">Chinese foxglove</name>
    <dbReference type="NCBI Taxonomy" id="99300"/>
    <lineage>
        <taxon>Eukaryota</taxon>
        <taxon>Viridiplantae</taxon>
        <taxon>Streptophyta</taxon>
        <taxon>Embryophyta</taxon>
        <taxon>Tracheophyta</taxon>
        <taxon>Spermatophyta</taxon>
        <taxon>Magnoliopsida</taxon>
        <taxon>eudicotyledons</taxon>
        <taxon>Gunneridae</taxon>
        <taxon>Pentapetalae</taxon>
        <taxon>asterids</taxon>
        <taxon>lamiids</taxon>
        <taxon>Lamiales</taxon>
        <taxon>Orobanchaceae</taxon>
        <taxon>Rehmannieae</taxon>
        <taxon>Rehmannia</taxon>
    </lineage>
</organism>
<proteinExistence type="inferred from homology"/>
<dbReference type="InterPro" id="IPR000109">
    <property type="entry name" value="POT_fam"/>
</dbReference>
<evidence type="ECO:0000256" key="1">
    <source>
        <dbReference type="ARBA" id="ARBA00004141"/>
    </source>
</evidence>
<dbReference type="InterPro" id="IPR001841">
    <property type="entry name" value="Znf_RING"/>
</dbReference>
<sequence length="820" mass="90122">MECRVCSSVDPIILHNVPHRGAFALLCTACVLRHHGGSFCPICFDVYEDTSNNGGATAQSRVMCHHCPATAHLACFSSTRSSSTFRYLCPQCSNPSFSFFDYRPGACASDGSSAVGFTKDLGKQLLCAAKIVSVSVHKAAAMARADAERKVREALLARRRAKEAIERVAYLVANEQIQNESDGEDAEPGYNTLSTSKNKGKGGFKATSFIYGELIIKLLILNLILFLQKKWLIIDDVYKLYVIALLALENMGFVANMVSLVLYFSYKMYFDLPTAANTLTNLMGSTFLLSIVGGFISDTYINRFHTCLIFGMLEVLALAMMTIQAHTNSLLPPPCPELNCGLKGGVAIHFYTSLCLLALGVGGVRGALPALGADQFDAKDPKEAKGLASYFNWLLLSTVTGASVGVTVIVWIATNKNNQNWWKGFCITTVAAFVGFIFLAIGKPFYRLELPIDSPLVRVAQVIVVAIKNRRLSHPEMPSDLYEVNEKYSESTTAKIAHTEQFRCLDKAAILPENTEPSQWKVCTVTQVEEVKVLTRMMPIIASTIIMNTCMAQLQTFSVQQGYRMDPYLGSFQVPAASVPVIPLIFMIVLIPIYDRIVIPFARKFTKHPSGVTQLQRVGVGLVLSALSMAIAALVEVKRRHQSLKNPLQPISLFWLSFQYGIFGIADMFTLVGLLEFFYKEAPEGMKSLSTSFTWISLSFGYFLSSVLVDVINAVTKTVAPSRQGWLHGDDLDRNNLNLFYWFLAILSGFNFFHYLYWAMWYKYKNDGDQKVVVGVAGKDDGVAAQSVSGVPFLKAAAAEDDVSKATNGGSSVAETGGKE</sequence>
<dbReference type="InterPro" id="IPR036259">
    <property type="entry name" value="MFS_trans_sf"/>
</dbReference>